<protein>
    <submittedName>
        <fullName evidence="1">Uncharacterized protein</fullName>
    </submittedName>
</protein>
<organism evidence="1">
    <name type="scientific">Rhizophora mucronata</name>
    <name type="common">Asiatic mangrove</name>
    <dbReference type="NCBI Taxonomy" id="61149"/>
    <lineage>
        <taxon>Eukaryota</taxon>
        <taxon>Viridiplantae</taxon>
        <taxon>Streptophyta</taxon>
        <taxon>Embryophyta</taxon>
        <taxon>Tracheophyta</taxon>
        <taxon>Spermatophyta</taxon>
        <taxon>Magnoliopsida</taxon>
        <taxon>eudicotyledons</taxon>
        <taxon>Gunneridae</taxon>
        <taxon>Pentapetalae</taxon>
        <taxon>rosids</taxon>
        <taxon>fabids</taxon>
        <taxon>Malpighiales</taxon>
        <taxon>Rhizophoraceae</taxon>
        <taxon>Rhizophora</taxon>
    </lineage>
</organism>
<proteinExistence type="predicted"/>
<dbReference type="EMBL" id="GGEC01059675">
    <property type="protein sequence ID" value="MBX40159.1"/>
    <property type="molecule type" value="Transcribed_RNA"/>
</dbReference>
<sequence length="20" mass="2256">MDADHCLAMRRALLGSRLLL</sequence>
<name>A0A2P2NCF3_RHIMU</name>
<dbReference type="AlphaFoldDB" id="A0A2P2NCF3"/>
<accession>A0A2P2NCF3</accession>
<evidence type="ECO:0000313" key="1">
    <source>
        <dbReference type="EMBL" id="MBX40159.1"/>
    </source>
</evidence>
<reference evidence="1" key="1">
    <citation type="submission" date="2018-02" db="EMBL/GenBank/DDBJ databases">
        <title>Rhizophora mucronata_Transcriptome.</title>
        <authorList>
            <person name="Meera S.P."/>
            <person name="Sreeshan A."/>
            <person name="Augustine A."/>
        </authorList>
    </citation>
    <scope>NUCLEOTIDE SEQUENCE</scope>
    <source>
        <tissue evidence="1">Leaf</tissue>
    </source>
</reference>